<proteinExistence type="predicted"/>
<organism evidence="1 2">
    <name type="scientific">Daubentonia madagascariensis</name>
    <name type="common">Aye-aye</name>
    <name type="synonym">Sciurus madagascariensis</name>
    <dbReference type="NCBI Taxonomy" id="31869"/>
    <lineage>
        <taxon>Eukaryota</taxon>
        <taxon>Metazoa</taxon>
        <taxon>Chordata</taxon>
        <taxon>Craniata</taxon>
        <taxon>Vertebrata</taxon>
        <taxon>Euteleostomi</taxon>
        <taxon>Mammalia</taxon>
        <taxon>Eutheria</taxon>
        <taxon>Euarchontoglires</taxon>
        <taxon>Primates</taxon>
        <taxon>Strepsirrhini</taxon>
        <taxon>Chiromyiformes</taxon>
        <taxon>Daubentoniidae</taxon>
        <taxon>Daubentonia</taxon>
    </lineage>
</organism>
<comment type="caution">
    <text evidence="1">The sequence shown here is derived from an EMBL/GenBank/DDBJ whole genome shotgun (WGS) entry which is preliminary data.</text>
</comment>
<feature type="non-terminal residue" evidence="1">
    <location>
        <position position="19"/>
    </location>
</feature>
<dbReference type="Proteomes" id="UP001610411">
    <property type="component" value="Unassembled WGS sequence"/>
</dbReference>
<protein>
    <submittedName>
        <fullName evidence="1">Unconventional myosin-Vb-like</fullName>
    </submittedName>
</protein>
<keyword evidence="2" id="KW-1185">Reference proteome</keyword>
<gene>
    <name evidence="1" type="ORF">WCI35_013078</name>
</gene>
<dbReference type="EMBL" id="JBFSEQ010000004">
    <property type="protein sequence ID" value="KAL2779815.1"/>
    <property type="molecule type" value="Genomic_DNA"/>
</dbReference>
<sequence length="19" mass="2246">MFPVYLPQHPADCQNFKPL</sequence>
<evidence type="ECO:0000313" key="1">
    <source>
        <dbReference type="EMBL" id="KAL2779815.1"/>
    </source>
</evidence>
<evidence type="ECO:0000313" key="2">
    <source>
        <dbReference type="Proteomes" id="UP001610411"/>
    </source>
</evidence>
<dbReference type="AlphaFoldDB" id="A0ABD2EKR2"/>
<reference evidence="1 2" key="1">
    <citation type="journal article" date="2024" name="G3 (Bethesda)">
        <title>A hybrid genome assembly of the endangered aye-aye (Daubentonia madagascariensis).</title>
        <authorList>
            <person name="Versoza C.J."/>
            <person name="Pfeifer S.P."/>
        </authorList>
    </citation>
    <scope>NUCLEOTIDE SEQUENCE [LARGE SCALE GENOMIC DNA]</scope>
    <source>
        <strain evidence="1">6821</strain>
    </source>
</reference>
<accession>A0ABD2EKR2</accession>
<name>A0ABD2EKR2_DAUMA</name>